<accession>A0A1B8RMF1</accession>
<dbReference type="EMBL" id="MAPZ01000025">
    <property type="protein sequence ID" value="OBY10035.1"/>
    <property type="molecule type" value="Genomic_DNA"/>
</dbReference>
<protein>
    <recommendedName>
        <fullName evidence="1">RNA polymerase sigma-70 region 2 domain-containing protein</fullName>
    </recommendedName>
</protein>
<dbReference type="Pfam" id="PF04542">
    <property type="entry name" value="Sigma70_r2"/>
    <property type="match status" value="1"/>
</dbReference>
<dbReference type="Gene3D" id="1.10.1740.10">
    <property type="match status" value="1"/>
</dbReference>
<comment type="caution">
    <text evidence="2">The sequence shown here is derived from an EMBL/GenBank/DDBJ whole genome shotgun (WGS) entry which is preliminary data.</text>
</comment>
<dbReference type="AlphaFoldDB" id="A0A1B8RMF1"/>
<proteinExistence type="predicted"/>
<organism evidence="2 3">
    <name type="scientific">Clostridium paraputrificum</name>
    <dbReference type="NCBI Taxonomy" id="29363"/>
    <lineage>
        <taxon>Bacteria</taxon>
        <taxon>Bacillati</taxon>
        <taxon>Bacillota</taxon>
        <taxon>Clostridia</taxon>
        <taxon>Eubacteriales</taxon>
        <taxon>Clostridiaceae</taxon>
        <taxon>Clostridium</taxon>
    </lineage>
</organism>
<dbReference type="InterPro" id="IPR014284">
    <property type="entry name" value="RNA_pol_sigma-70_dom"/>
</dbReference>
<dbReference type="InterPro" id="IPR013325">
    <property type="entry name" value="RNA_pol_sigma_r2"/>
</dbReference>
<feature type="domain" description="RNA polymerase sigma-70 region 2" evidence="1">
    <location>
        <begin position="24"/>
        <end position="90"/>
    </location>
</feature>
<dbReference type="GO" id="GO:0003700">
    <property type="term" value="F:DNA-binding transcription factor activity"/>
    <property type="evidence" value="ECO:0007669"/>
    <property type="project" value="InterPro"/>
</dbReference>
<dbReference type="SUPFAM" id="SSF88946">
    <property type="entry name" value="Sigma2 domain of RNA polymerase sigma factors"/>
    <property type="match status" value="1"/>
</dbReference>
<dbReference type="GO" id="GO:0006352">
    <property type="term" value="P:DNA-templated transcription initiation"/>
    <property type="evidence" value="ECO:0007669"/>
    <property type="project" value="InterPro"/>
</dbReference>
<sequence>MDYKYIESLVKLAKEKDIKAQEILVEEFKPIIYGLTKKVFAPGYEREDLISESYRILFNCIAKYDTSKHRFVAYSINAIKNNFKYILRKSTQRDDHEGLLSGDISTDLESLLKPEECPYEKKESDIIDAELIKHVFKGLNKDELELVNLVVFEEHTVREYAAFKNLNYSTAVKKKKSALDKMKIPFNEFINNTYNV</sequence>
<evidence type="ECO:0000259" key="1">
    <source>
        <dbReference type="Pfam" id="PF04542"/>
    </source>
</evidence>
<dbReference type="RefSeq" id="WP_065254701.1">
    <property type="nucleotide sequence ID" value="NZ_JADMZC010000006.1"/>
</dbReference>
<gene>
    <name evidence="2" type="ORF">CP373A1_13115</name>
</gene>
<dbReference type="InterPro" id="IPR007627">
    <property type="entry name" value="RNA_pol_sigma70_r2"/>
</dbReference>
<evidence type="ECO:0000313" key="3">
    <source>
        <dbReference type="Proteomes" id="UP000092714"/>
    </source>
</evidence>
<reference evidence="2 3" key="1">
    <citation type="submission" date="2016-06" db="EMBL/GenBank/DDBJ databases">
        <authorList>
            <person name="Kjaerup R.B."/>
            <person name="Dalgaard T.S."/>
            <person name="Juul-Madsen H.R."/>
        </authorList>
    </citation>
    <scope>NUCLEOTIDE SEQUENCE [LARGE SCALE GENOMIC DNA]</scope>
    <source>
        <strain evidence="2 3">373-A1</strain>
    </source>
</reference>
<name>A0A1B8RMF1_9CLOT</name>
<evidence type="ECO:0000313" key="2">
    <source>
        <dbReference type="EMBL" id="OBY10035.1"/>
    </source>
</evidence>
<dbReference type="eggNOG" id="COG1595">
    <property type="taxonomic scope" value="Bacteria"/>
</dbReference>
<keyword evidence="3" id="KW-1185">Reference proteome</keyword>
<dbReference type="NCBIfam" id="TIGR02937">
    <property type="entry name" value="sigma70-ECF"/>
    <property type="match status" value="1"/>
</dbReference>
<dbReference type="OrthoDB" id="1901170at2"/>
<dbReference type="Proteomes" id="UP000092714">
    <property type="component" value="Unassembled WGS sequence"/>
</dbReference>